<keyword evidence="7" id="KW-0119">Carbohydrate metabolism</keyword>
<dbReference type="InterPro" id="IPR006206">
    <property type="entry name" value="Mevalonate/galactokinase"/>
</dbReference>
<dbReference type="PRINTS" id="PR00959">
    <property type="entry name" value="MEVGALKINASE"/>
</dbReference>
<dbReference type="InterPro" id="IPR013750">
    <property type="entry name" value="GHMP_kinase_C_dom"/>
</dbReference>
<evidence type="ECO:0000256" key="6">
    <source>
        <dbReference type="ARBA" id="ARBA00022842"/>
    </source>
</evidence>
<dbReference type="PIRSF" id="PIRSF000530">
    <property type="entry name" value="Galactokinase"/>
    <property type="match status" value="1"/>
</dbReference>
<dbReference type="InterPro" id="IPR020568">
    <property type="entry name" value="Ribosomal_Su5_D2-typ_SF"/>
</dbReference>
<dbReference type="GO" id="GO:0005524">
    <property type="term" value="F:ATP binding"/>
    <property type="evidence" value="ECO:0007669"/>
    <property type="project" value="UniProtKB-KW"/>
</dbReference>
<dbReference type="SUPFAM" id="SSF55060">
    <property type="entry name" value="GHMP Kinase, C-terminal domain"/>
    <property type="match status" value="1"/>
</dbReference>
<dbReference type="FunFam" id="3.30.70.890:FF:000001">
    <property type="entry name" value="Galactokinase"/>
    <property type="match status" value="1"/>
</dbReference>
<dbReference type="GO" id="GO:0004335">
    <property type="term" value="F:galactokinase activity"/>
    <property type="evidence" value="ECO:0007669"/>
    <property type="project" value="InterPro"/>
</dbReference>
<evidence type="ECO:0000259" key="9">
    <source>
        <dbReference type="Pfam" id="PF08544"/>
    </source>
</evidence>
<keyword evidence="2" id="KW-0479">Metal-binding</keyword>
<dbReference type="PANTHER" id="PTHR10457:SF6">
    <property type="entry name" value="GALACTURONOKINASE"/>
    <property type="match status" value="1"/>
</dbReference>
<keyword evidence="1" id="KW-0808">Transferase</keyword>
<proteinExistence type="predicted"/>
<dbReference type="Gene3D" id="3.30.70.890">
    <property type="entry name" value="GHMP kinase, C-terminal domain"/>
    <property type="match status" value="1"/>
</dbReference>
<dbReference type="GO" id="GO:0006012">
    <property type="term" value="P:galactose metabolic process"/>
    <property type="evidence" value="ECO:0007669"/>
    <property type="project" value="InterPro"/>
</dbReference>
<dbReference type="GO" id="GO:0005829">
    <property type="term" value="C:cytosol"/>
    <property type="evidence" value="ECO:0007669"/>
    <property type="project" value="TreeGrafter"/>
</dbReference>
<dbReference type="InterPro" id="IPR036554">
    <property type="entry name" value="GHMP_kinase_C_sf"/>
</dbReference>
<gene>
    <name evidence="10" type="ORF">POBO1169_LOCUS4800</name>
</gene>
<dbReference type="Pfam" id="PF00288">
    <property type="entry name" value="GHMP_kinases_N"/>
    <property type="match status" value="1"/>
</dbReference>
<dbReference type="GO" id="GO:0046872">
    <property type="term" value="F:metal ion binding"/>
    <property type="evidence" value="ECO:0007669"/>
    <property type="project" value="UniProtKB-KW"/>
</dbReference>
<dbReference type="Pfam" id="PF08544">
    <property type="entry name" value="GHMP_kinases_C"/>
    <property type="match status" value="1"/>
</dbReference>
<feature type="domain" description="GHMP kinase N-terminal" evidence="8">
    <location>
        <begin position="133"/>
        <end position="193"/>
    </location>
</feature>
<sequence length="411" mass="44018">MWPTQSEIDALKSEVASCAGVQPEEVNVVVSPYRVCPLGAHIDHQGGPVTAVAVDLGVLLAFATQNSPEIQLASHNFDEKVCFNLREVQERAEGEKVGGVNWGAYVRGAVLALKARGHELQKGLVGVVKGADGADGGGISSSAAFGCAILLALEHANDLQVNEQENIKLDQHIENVYMGLKNGILDQSAILLSRACHLTAINCRDYTHKLVPPPWLGSSAPVKFMLAFSGIRQPLAATPGYNMRVDECTSAARILQTAVARPDEPALLGTLTIDEFNIHRGLLDNERLRRAEHFFGECQRVHKGIEAWSAGDMVTFGKLMSQSGESSITKYECGSEPLIQLREILLNTKGVLGARFSGAGFRGCCVALVDAGEALLAVEEVKSKYAQVQPELAAQGQVLVLDTTDGARLLS</sequence>
<evidence type="ECO:0008006" key="11">
    <source>
        <dbReference type="Google" id="ProtNLM"/>
    </source>
</evidence>
<dbReference type="EMBL" id="HBFA01009109">
    <property type="protein sequence ID" value="CAD8657172.1"/>
    <property type="molecule type" value="Transcribed_RNA"/>
</dbReference>
<keyword evidence="5" id="KW-0067">ATP-binding</keyword>
<reference evidence="10" key="1">
    <citation type="submission" date="2021-01" db="EMBL/GenBank/DDBJ databases">
        <authorList>
            <person name="Corre E."/>
            <person name="Pelletier E."/>
            <person name="Niang G."/>
            <person name="Scheremetjew M."/>
            <person name="Finn R."/>
            <person name="Kale V."/>
            <person name="Holt S."/>
            <person name="Cochrane G."/>
            <person name="Meng A."/>
            <person name="Brown T."/>
            <person name="Cohen L."/>
        </authorList>
    </citation>
    <scope>NUCLEOTIDE SEQUENCE</scope>
    <source>
        <strain evidence="10">CCMP722</strain>
    </source>
</reference>
<keyword evidence="3" id="KW-0547">Nucleotide-binding</keyword>
<evidence type="ECO:0000256" key="5">
    <source>
        <dbReference type="ARBA" id="ARBA00022840"/>
    </source>
</evidence>
<dbReference type="AlphaFoldDB" id="A0A7S0N143"/>
<protein>
    <recommendedName>
        <fullName evidence="11">Galactokinase</fullName>
    </recommendedName>
</protein>
<dbReference type="SUPFAM" id="SSF54211">
    <property type="entry name" value="Ribosomal protein S5 domain 2-like"/>
    <property type="match status" value="1"/>
</dbReference>
<dbReference type="InterPro" id="IPR014721">
    <property type="entry name" value="Ribsml_uS5_D2-typ_fold_subgr"/>
</dbReference>
<evidence type="ECO:0000256" key="1">
    <source>
        <dbReference type="ARBA" id="ARBA00022679"/>
    </source>
</evidence>
<keyword evidence="4" id="KW-0418">Kinase</keyword>
<dbReference type="Gene3D" id="3.30.230.10">
    <property type="match status" value="1"/>
</dbReference>
<name>A0A7S0N143_9CHLO</name>
<evidence type="ECO:0000256" key="3">
    <source>
        <dbReference type="ARBA" id="ARBA00022741"/>
    </source>
</evidence>
<dbReference type="InterPro" id="IPR006204">
    <property type="entry name" value="GHMP_kinase_N_dom"/>
</dbReference>
<evidence type="ECO:0000259" key="8">
    <source>
        <dbReference type="Pfam" id="PF00288"/>
    </source>
</evidence>
<dbReference type="PRINTS" id="PR00473">
    <property type="entry name" value="GALCTOKINASE"/>
</dbReference>
<organism evidence="10">
    <name type="scientific">Pyramimonas obovata</name>
    <dbReference type="NCBI Taxonomy" id="1411642"/>
    <lineage>
        <taxon>Eukaryota</taxon>
        <taxon>Viridiplantae</taxon>
        <taxon>Chlorophyta</taxon>
        <taxon>Pyramimonadophyceae</taxon>
        <taxon>Pyramimonadales</taxon>
        <taxon>Pyramimonadaceae</taxon>
        <taxon>Pyramimonas</taxon>
        <taxon>Pyramimonas incertae sedis</taxon>
    </lineage>
</organism>
<evidence type="ECO:0000256" key="4">
    <source>
        <dbReference type="ARBA" id="ARBA00022777"/>
    </source>
</evidence>
<evidence type="ECO:0000256" key="2">
    <source>
        <dbReference type="ARBA" id="ARBA00022723"/>
    </source>
</evidence>
<evidence type="ECO:0000256" key="7">
    <source>
        <dbReference type="ARBA" id="ARBA00023277"/>
    </source>
</evidence>
<keyword evidence="6" id="KW-0460">Magnesium</keyword>
<accession>A0A7S0N143</accession>
<feature type="domain" description="GHMP kinase C-terminal" evidence="9">
    <location>
        <begin position="310"/>
        <end position="386"/>
    </location>
</feature>
<dbReference type="InterPro" id="IPR000705">
    <property type="entry name" value="Galactokinase"/>
</dbReference>
<dbReference type="PANTHER" id="PTHR10457">
    <property type="entry name" value="MEVALONATE KINASE/GALACTOKINASE"/>
    <property type="match status" value="1"/>
</dbReference>
<evidence type="ECO:0000313" key="10">
    <source>
        <dbReference type="EMBL" id="CAD8657172.1"/>
    </source>
</evidence>